<reference evidence="3" key="1">
    <citation type="journal article" date="2019" name="Int. J. Syst. Evol. Microbiol.">
        <title>The Global Catalogue of Microorganisms (GCM) 10K type strain sequencing project: providing services to taxonomists for standard genome sequencing and annotation.</title>
        <authorList>
            <consortium name="The Broad Institute Genomics Platform"/>
            <consortium name="The Broad Institute Genome Sequencing Center for Infectious Disease"/>
            <person name="Wu L."/>
            <person name="Ma J."/>
        </authorList>
    </citation>
    <scope>NUCLEOTIDE SEQUENCE [LARGE SCALE GENOMIC DNA]</scope>
    <source>
        <strain evidence="3">CCUG 43117</strain>
    </source>
</reference>
<evidence type="ECO:0000313" key="3">
    <source>
        <dbReference type="Proteomes" id="UP001596060"/>
    </source>
</evidence>
<keyword evidence="3" id="KW-1185">Reference proteome</keyword>
<protein>
    <recommendedName>
        <fullName evidence="4">MucR family transcriptional regulator</fullName>
    </recommendedName>
</protein>
<evidence type="ECO:0000313" key="2">
    <source>
        <dbReference type="EMBL" id="MFC5505367.1"/>
    </source>
</evidence>
<feature type="region of interest" description="Disordered" evidence="1">
    <location>
        <begin position="93"/>
        <end position="121"/>
    </location>
</feature>
<organism evidence="2 3">
    <name type="scientific">Bosea massiliensis</name>
    <dbReference type="NCBI Taxonomy" id="151419"/>
    <lineage>
        <taxon>Bacteria</taxon>
        <taxon>Pseudomonadati</taxon>
        <taxon>Pseudomonadota</taxon>
        <taxon>Alphaproteobacteria</taxon>
        <taxon>Hyphomicrobiales</taxon>
        <taxon>Boseaceae</taxon>
        <taxon>Bosea</taxon>
    </lineage>
</organism>
<proteinExistence type="predicted"/>
<sequence>MTLQIASELALTADLIDAATGLVSFSASDLVGADIIDVDYTVISEIDAAIVSPLMLTGPSLVNAVEPAPKKVYATPYIPRGQFLKKLREEGKLAPRVSSKRSAAKPVEKTVEAEATRQRSPKELAAIRRHYGLARKAA</sequence>
<dbReference type="RefSeq" id="WP_377816475.1">
    <property type="nucleotide sequence ID" value="NZ_JBHSLU010000017.1"/>
</dbReference>
<accession>A0ABW0P104</accession>
<dbReference type="Proteomes" id="UP001596060">
    <property type="component" value="Unassembled WGS sequence"/>
</dbReference>
<evidence type="ECO:0000256" key="1">
    <source>
        <dbReference type="SAM" id="MobiDB-lite"/>
    </source>
</evidence>
<name>A0ABW0P104_9HYPH</name>
<feature type="compositionally biased region" description="Basic and acidic residues" evidence="1">
    <location>
        <begin position="106"/>
        <end position="121"/>
    </location>
</feature>
<gene>
    <name evidence="2" type="ORF">ACFPN9_08865</name>
</gene>
<dbReference type="EMBL" id="JBHSLU010000017">
    <property type="protein sequence ID" value="MFC5505367.1"/>
    <property type="molecule type" value="Genomic_DNA"/>
</dbReference>
<comment type="caution">
    <text evidence="2">The sequence shown here is derived from an EMBL/GenBank/DDBJ whole genome shotgun (WGS) entry which is preliminary data.</text>
</comment>
<evidence type="ECO:0008006" key="4">
    <source>
        <dbReference type="Google" id="ProtNLM"/>
    </source>
</evidence>